<evidence type="ECO:0000313" key="2">
    <source>
        <dbReference type="Proteomes" id="UP000830671"/>
    </source>
</evidence>
<dbReference type="Proteomes" id="UP000830671">
    <property type="component" value="Chromosome 9"/>
</dbReference>
<sequence>MQRPRGRGNQRRKPKRWLGLGLWFELLSGAAYTAIHHHHQRQHQPLDATQTPEFPTWLAFTLSEALLRVTAPLQCVLVQWNANHIAPFGSGLIHPSSHRGLRGKTIEETEIRTRNAVLPSFFSPSELDPESVKLPVDYSSVLVVFGSWKLEVEEKDRSPAAPKCWLQPKSDQSQDTCLSLGAWPCVIRSCIHPYNA</sequence>
<dbReference type="GeneID" id="73351009"/>
<evidence type="ECO:0000313" key="1">
    <source>
        <dbReference type="EMBL" id="UQC91548.1"/>
    </source>
</evidence>
<organism evidence="1 2">
    <name type="scientific">Colletotrichum lupini</name>
    <dbReference type="NCBI Taxonomy" id="145971"/>
    <lineage>
        <taxon>Eukaryota</taxon>
        <taxon>Fungi</taxon>
        <taxon>Dikarya</taxon>
        <taxon>Ascomycota</taxon>
        <taxon>Pezizomycotina</taxon>
        <taxon>Sordariomycetes</taxon>
        <taxon>Hypocreomycetidae</taxon>
        <taxon>Glomerellales</taxon>
        <taxon>Glomerellaceae</taxon>
        <taxon>Colletotrichum</taxon>
        <taxon>Colletotrichum acutatum species complex</taxon>
    </lineage>
</organism>
<name>A0A9Q8T9M2_9PEZI</name>
<dbReference type="RefSeq" id="XP_049153146.1">
    <property type="nucleotide sequence ID" value="XM_049295999.1"/>
</dbReference>
<proteinExistence type="predicted"/>
<dbReference type="AlphaFoldDB" id="A0A9Q8T9M2"/>
<protein>
    <submittedName>
        <fullName evidence="1">Uncharacterized protein</fullName>
    </submittedName>
</protein>
<gene>
    <name evidence="1" type="ORF">CLUP02_17084</name>
</gene>
<reference evidence="1" key="1">
    <citation type="journal article" date="2021" name="Mol. Plant Microbe Interact.">
        <title>Complete Genome Sequence of the Plant-Pathogenic Fungus Colletotrichum lupini.</title>
        <authorList>
            <person name="Baroncelli R."/>
            <person name="Pensec F."/>
            <person name="Da Lio D."/>
            <person name="Boufleur T."/>
            <person name="Vicente I."/>
            <person name="Sarrocco S."/>
            <person name="Picot A."/>
            <person name="Baraldi E."/>
            <person name="Sukno S."/>
            <person name="Thon M."/>
            <person name="Le Floch G."/>
        </authorList>
    </citation>
    <scope>NUCLEOTIDE SEQUENCE</scope>
    <source>
        <strain evidence="1">IMI 504893</strain>
    </source>
</reference>
<dbReference type="EMBL" id="CP019481">
    <property type="protein sequence ID" value="UQC91548.1"/>
    <property type="molecule type" value="Genomic_DNA"/>
</dbReference>
<accession>A0A9Q8T9M2</accession>
<keyword evidence="2" id="KW-1185">Reference proteome</keyword>
<dbReference type="KEGG" id="clup:CLUP02_17084"/>